<feature type="compositionally biased region" description="Basic and acidic residues" evidence="1">
    <location>
        <begin position="7"/>
        <end position="16"/>
    </location>
</feature>
<accession>A0AAW0NH96</accession>
<dbReference type="Proteomes" id="UP001460270">
    <property type="component" value="Unassembled WGS sequence"/>
</dbReference>
<evidence type="ECO:0000313" key="2">
    <source>
        <dbReference type="EMBL" id="KAK7896401.1"/>
    </source>
</evidence>
<feature type="compositionally biased region" description="Basic residues" evidence="1">
    <location>
        <begin position="26"/>
        <end position="35"/>
    </location>
</feature>
<organism evidence="2 3">
    <name type="scientific">Mugilogobius chulae</name>
    <name type="common">yellowstripe goby</name>
    <dbReference type="NCBI Taxonomy" id="88201"/>
    <lineage>
        <taxon>Eukaryota</taxon>
        <taxon>Metazoa</taxon>
        <taxon>Chordata</taxon>
        <taxon>Craniata</taxon>
        <taxon>Vertebrata</taxon>
        <taxon>Euteleostomi</taxon>
        <taxon>Actinopterygii</taxon>
        <taxon>Neopterygii</taxon>
        <taxon>Teleostei</taxon>
        <taxon>Neoteleostei</taxon>
        <taxon>Acanthomorphata</taxon>
        <taxon>Gobiaria</taxon>
        <taxon>Gobiiformes</taxon>
        <taxon>Gobioidei</taxon>
        <taxon>Gobiidae</taxon>
        <taxon>Gobionellinae</taxon>
        <taxon>Mugilogobius</taxon>
    </lineage>
</organism>
<evidence type="ECO:0000313" key="3">
    <source>
        <dbReference type="Proteomes" id="UP001460270"/>
    </source>
</evidence>
<dbReference type="AlphaFoldDB" id="A0AAW0NH96"/>
<protein>
    <submittedName>
        <fullName evidence="2">Uncharacterized protein</fullName>
    </submittedName>
</protein>
<sequence length="61" mass="6826">MLHTHTHATERNRTSEDIISDCGTKNGKHKTKQTKSARELSRHITSGHEVSSCHAERITCA</sequence>
<evidence type="ECO:0000256" key="1">
    <source>
        <dbReference type="SAM" id="MobiDB-lite"/>
    </source>
</evidence>
<comment type="caution">
    <text evidence="2">The sequence shown here is derived from an EMBL/GenBank/DDBJ whole genome shotgun (WGS) entry which is preliminary data.</text>
</comment>
<reference evidence="3" key="1">
    <citation type="submission" date="2024-04" db="EMBL/GenBank/DDBJ databases">
        <title>Salinicola lusitanus LLJ914,a marine bacterium isolated from the Okinawa Trough.</title>
        <authorList>
            <person name="Li J."/>
        </authorList>
    </citation>
    <scope>NUCLEOTIDE SEQUENCE [LARGE SCALE GENOMIC DNA]</scope>
</reference>
<dbReference type="EMBL" id="JBBPFD010000015">
    <property type="protein sequence ID" value="KAK7896401.1"/>
    <property type="molecule type" value="Genomic_DNA"/>
</dbReference>
<proteinExistence type="predicted"/>
<feature type="region of interest" description="Disordered" evidence="1">
    <location>
        <begin position="1"/>
        <end position="52"/>
    </location>
</feature>
<keyword evidence="3" id="KW-1185">Reference proteome</keyword>
<name>A0AAW0NH96_9GOBI</name>
<gene>
    <name evidence="2" type="ORF">WMY93_021726</name>
</gene>